<dbReference type="GO" id="GO:0005634">
    <property type="term" value="C:nucleus"/>
    <property type="evidence" value="ECO:0000318"/>
    <property type="project" value="GO_Central"/>
</dbReference>
<evidence type="ECO:0000313" key="5">
    <source>
        <dbReference type="EMBL" id="AOW30836.1"/>
    </source>
</evidence>
<dbReference type="InterPro" id="IPR015158">
    <property type="entry name" value="Bud22_dom"/>
</dbReference>
<feature type="compositionally biased region" description="Acidic residues" evidence="2">
    <location>
        <begin position="259"/>
        <end position="280"/>
    </location>
</feature>
<feature type="compositionally biased region" description="Polar residues" evidence="2">
    <location>
        <begin position="406"/>
        <end position="426"/>
    </location>
</feature>
<feature type="compositionally biased region" description="Basic and acidic residues" evidence="2">
    <location>
        <begin position="217"/>
        <end position="238"/>
    </location>
</feature>
<dbReference type="InParanoid" id="A0A1D8PRR2"/>
<dbReference type="STRING" id="237561.A0A1D8PRR2"/>
<sequence length="459" mass="52802">MKTNNYMWKLDLLESKFNKSTPRFPHTKKLLIASNHNHKLLKKIPKSPEDAQVEIEKIKSDIFQKKYHSAYSKLAKEVEKKTIPVDDKEFVSKLITSKLIKIIQSACLNSKELKTNPPTYIGQHLREIVIDKSNECNPSSFYITFCQNDKAVNNFVANLWNNKNVKKILDEIEWSFRVVRGNLTRQEKDSRIKATGSKVDLKDNEDSDEGEEDDSEDEHKSLDLEDAYDKFAIYDKVDNGSGGEEQQPELDPNVNYNEVTDEEPSEEESSEDSSDDFFEDEPPKKKQKQSQDSGKSFNLPQLASGYFSGGSDDEEDDADNDKVVKEITTQRKNRRGQRARQKIWAKKYGKEAKHVKKNQEILASERERRQMEFEERQRKRELKAKLLAEKQQTGANSLPLGERKPTTSNTASTIPQSSSVSTNSVATEEKSIHPSWEAKRLEKEKLKNVKFQGKKVVFD</sequence>
<gene>
    <name evidence="4 5" type="primary">BUD22</name>
    <name evidence="5" type="ordered locus">CAALFM_CR00680WA</name>
    <name evidence="4" type="ordered locus">orf19.10797</name>
</gene>
<dbReference type="OrthoDB" id="3364872at2759"/>
<dbReference type="PANTHER" id="PTHR23325:SF1">
    <property type="entry name" value="SERUM RESPONSE FACTOR-BINDING PROTEIN 1"/>
    <property type="match status" value="1"/>
</dbReference>
<feature type="compositionally biased region" description="Basic residues" evidence="2">
    <location>
        <begin position="331"/>
        <end position="347"/>
    </location>
</feature>
<dbReference type="InterPro" id="IPR037393">
    <property type="entry name" value="Bud22/SRFB1"/>
</dbReference>
<evidence type="ECO:0000256" key="1">
    <source>
        <dbReference type="ARBA" id="ARBA00023054"/>
    </source>
</evidence>
<dbReference type="GeneID" id="3640391"/>
<dbReference type="FunCoup" id="A0A1D8PRR2">
    <property type="interactions" value="269"/>
</dbReference>
<feature type="region of interest" description="Disordered" evidence="2">
    <location>
        <begin position="187"/>
        <end position="439"/>
    </location>
</feature>
<evidence type="ECO:0000259" key="3">
    <source>
        <dbReference type="Pfam" id="PF09073"/>
    </source>
</evidence>
<accession>A0A1D8PRR2</accession>
<dbReference type="AlphaFoldDB" id="A0A1D8PRR2"/>
<keyword evidence="1" id="KW-0175">Coiled coil</keyword>
<feature type="compositionally biased region" description="Basic and acidic residues" evidence="2">
    <location>
        <begin position="348"/>
        <end position="388"/>
    </location>
</feature>
<name>A0A1D8PRR2_CANAL</name>
<dbReference type="KEGG" id="cal:CAALFM_CR00680WA"/>
<dbReference type="GO" id="GO:0030686">
    <property type="term" value="C:90S preribosome"/>
    <property type="evidence" value="ECO:0000318"/>
    <property type="project" value="GO_Central"/>
</dbReference>
<evidence type="ECO:0000313" key="4">
    <source>
        <dbReference type="CGD" id="CAL0000194312"/>
    </source>
</evidence>
<dbReference type="PANTHER" id="PTHR23325">
    <property type="entry name" value="SERUM RESPONSE FACTOR-BINDING"/>
    <property type="match status" value="1"/>
</dbReference>
<feature type="compositionally biased region" description="Basic and acidic residues" evidence="2">
    <location>
        <begin position="320"/>
        <end position="329"/>
    </location>
</feature>
<proteinExistence type="predicted"/>
<feature type="compositionally biased region" description="Acidic residues" evidence="2">
    <location>
        <begin position="205"/>
        <end position="216"/>
    </location>
</feature>
<protein>
    <submittedName>
        <fullName evidence="5">Bud22p</fullName>
    </submittedName>
</protein>
<reference evidence="5 6" key="1">
    <citation type="journal article" date="2004" name="Proc. Natl. Acad. Sci. U.S.A.">
        <title>The diploid genome sequence of Candida albicans.</title>
        <authorList>
            <person name="Jones T."/>
            <person name="Federspiel N.A."/>
            <person name="Chibana H."/>
            <person name="Dungan J."/>
            <person name="Kalman S."/>
            <person name="Magee B.B."/>
            <person name="Newport G."/>
            <person name="Thorstenson Y.R."/>
            <person name="Agabian N."/>
            <person name="Magee P.T."/>
            <person name="Davis R.W."/>
            <person name="Scherer S."/>
        </authorList>
    </citation>
    <scope>NUCLEOTIDE SEQUENCE [LARGE SCALE GENOMIC DNA]</scope>
    <source>
        <strain evidence="6">SC5314 / ATCC MYA-2876</strain>
    </source>
</reference>
<dbReference type="RefSeq" id="XP_717977.2">
    <property type="nucleotide sequence ID" value="XM_712884.2"/>
</dbReference>
<organism evidence="5 6">
    <name type="scientific">Candida albicans (strain SC5314 / ATCC MYA-2876)</name>
    <name type="common">Yeast</name>
    <dbReference type="NCBI Taxonomy" id="237561"/>
    <lineage>
        <taxon>Eukaryota</taxon>
        <taxon>Fungi</taxon>
        <taxon>Dikarya</taxon>
        <taxon>Ascomycota</taxon>
        <taxon>Saccharomycotina</taxon>
        <taxon>Pichiomycetes</taxon>
        <taxon>Debaryomycetaceae</taxon>
        <taxon>Candida/Lodderomyces clade</taxon>
        <taxon>Candida</taxon>
    </lineage>
</organism>
<dbReference type="EMBL" id="CP017630">
    <property type="protein sequence ID" value="AOW30836.1"/>
    <property type="molecule type" value="Genomic_DNA"/>
</dbReference>
<dbReference type="GO" id="GO:0030490">
    <property type="term" value="P:maturation of SSU-rRNA"/>
    <property type="evidence" value="ECO:0000318"/>
    <property type="project" value="GO_Central"/>
</dbReference>
<reference evidence="5 6" key="3">
    <citation type="journal article" date="2013" name="Genome Biol.">
        <title>Assembly of a phased diploid Candida albicans genome facilitates allele-specific measurements and provides a simple model for repeat and indel structure.</title>
        <authorList>
            <person name="Muzzey D."/>
            <person name="Schwartz K."/>
            <person name="Weissman J.S."/>
            <person name="Sherlock G."/>
        </authorList>
    </citation>
    <scope>NUCLEOTIDE SEQUENCE [LARGE SCALE GENOMIC DNA]</scope>
    <source>
        <strain evidence="6">SC5314 / ATCC MYA-2876</strain>
    </source>
</reference>
<dbReference type="Pfam" id="PF09073">
    <property type="entry name" value="BUD22"/>
    <property type="match status" value="1"/>
</dbReference>
<keyword evidence="6" id="KW-1185">Reference proteome</keyword>
<dbReference type="Proteomes" id="UP000000559">
    <property type="component" value="Chromosome R"/>
</dbReference>
<evidence type="ECO:0000256" key="2">
    <source>
        <dbReference type="SAM" id="MobiDB-lite"/>
    </source>
</evidence>
<dbReference type="VEuPathDB" id="FungiDB:CR_00680W_A"/>
<dbReference type="CGD" id="CAL0000194312">
    <property type="gene designation" value="BUD22"/>
</dbReference>
<feature type="domain" description="Bud22" evidence="3">
    <location>
        <begin position="71"/>
        <end position="459"/>
    </location>
</feature>
<dbReference type="eggNOG" id="ENOG502S6Z4">
    <property type="taxonomic scope" value="Eukaryota"/>
</dbReference>
<dbReference type="OMA" id="RFPHTKK"/>
<feature type="compositionally biased region" description="Basic and acidic residues" evidence="2">
    <location>
        <begin position="427"/>
        <end position="439"/>
    </location>
</feature>
<evidence type="ECO:0000313" key="6">
    <source>
        <dbReference type="Proteomes" id="UP000000559"/>
    </source>
</evidence>
<reference evidence="5 6" key="2">
    <citation type="journal article" date="2007" name="Genome Biol.">
        <title>Assembly of the Candida albicans genome into sixteen supercontigs aligned on the eight chromosomes.</title>
        <authorList>
            <person name="van het Hoog M."/>
            <person name="Rast T.J."/>
            <person name="Martchenko M."/>
            <person name="Grindle S."/>
            <person name="Dignard D."/>
            <person name="Hogues H."/>
            <person name="Cuomo C."/>
            <person name="Berriman M."/>
            <person name="Scherer S."/>
            <person name="Magee B.B."/>
            <person name="Whiteway M."/>
            <person name="Chibana H."/>
            <person name="Nantel A."/>
            <person name="Magee P.T."/>
        </authorList>
    </citation>
    <scope>GENOME REANNOTATION</scope>
    <source>
        <strain evidence="6">SC5314 / ATCC MYA-2876</strain>
    </source>
</reference>